<dbReference type="EMBL" id="AP028055">
    <property type="protein sequence ID" value="BEG98069.1"/>
    <property type="molecule type" value="Genomic_DNA"/>
</dbReference>
<evidence type="ECO:0000256" key="1">
    <source>
        <dbReference type="SAM" id="SignalP"/>
    </source>
</evidence>
<dbReference type="Gene3D" id="3.20.20.140">
    <property type="entry name" value="Metal-dependent hydrolases"/>
    <property type="match status" value="1"/>
</dbReference>
<organism evidence="3 4">
    <name type="scientific">Bacteroides sedimenti</name>
    <dbReference type="NCBI Taxonomy" id="2136147"/>
    <lineage>
        <taxon>Bacteria</taxon>
        <taxon>Pseudomonadati</taxon>
        <taxon>Bacteroidota</taxon>
        <taxon>Bacteroidia</taxon>
        <taxon>Bacteroidales</taxon>
        <taxon>Bacteroidaceae</taxon>
        <taxon>Bacteroides</taxon>
    </lineage>
</organism>
<dbReference type="PANTHER" id="PTHR42924">
    <property type="entry name" value="EXONUCLEASE"/>
    <property type="match status" value="1"/>
</dbReference>
<dbReference type="InterPro" id="IPR052018">
    <property type="entry name" value="PHP_domain"/>
</dbReference>
<dbReference type="Pfam" id="PF16392">
    <property type="entry name" value="DUF5001"/>
    <property type="match status" value="1"/>
</dbReference>
<feature type="domain" description="Polymerase/histidinol phosphatase N-terminal" evidence="2">
    <location>
        <begin position="42"/>
        <end position="119"/>
    </location>
</feature>
<dbReference type="InterPro" id="IPR003141">
    <property type="entry name" value="Pol/His_phosphatase_N"/>
</dbReference>
<dbReference type="SMART" id="SM00481">
    <property type="entry name" value="POLIIIAc"/>
    <property type="match status" value="1"/>
</dbReference>
<dbReference type="SUPFAM" id="SSF89550">
    <property type="entry name" value="PHP domain-like"/>
    <property type="match status" value="1"/>
</dbReference>
<feature type="signal peptide" evidence="1">
    <location>
        <begin position="1"/>
        <end position="23"/>
    </location>
</feature>
<dbReference type="RefSeq" id="WP_353332700.1">
    <property type="nucleotide sequence ID" value="NZ_AP028055.1"/>
</dbReference>
<dbReference type="Gene3D" id="2.60.40.3090">
    <property type="match status" value="1"/>
</dbReference>
<dbReference type="InterPro" id="IPR004013">
    <property type="entry name" value="PHP_dom"/>
</dbReference>
<dbReference type="Pfam" id="PF02811">
    <property type="entry name" value="PHP"/>
    <property type="match status" value="1"/>
</dbReference>
<sequence>MKQKTLIIGMMLLTQGIISSAVAQVRQEIKIPDLKGYTTLKCDFHIHTVFSDGLVWPTVRVDEAYREGLDAIAITDHLEYRPHKGDIVAGHGRSYEIAEKAADKNNILLIRGSEITRPMAPGHFNAIFLNNNDSLDKKEWRDSFKAAKAQRAFIFWNHPGWDAQQPDTTKWWPEHTELYNAGYMNGIEVANGTSYCPEAFRWCLEKKLTMLGNTDIHQPIQAEYEFAKGKHRTMTLVFAKNRTIEGIKEALINRRTAVYVGDNLIGENKYLKELFENSIEILDVEKSKRGVQITFINKSDLTFKLLKTEHNPDVVYFRDYVIEPNCRHSIMVKLQNDVEEGDVNFEVTNLLVEPGQGLKYTYHVSKR</sequence>
<name>A0ABM8IAJ9_9BACE</name>
<dbReference type="InterPro" id="IPR032165">
    <property type="entry name" value="DUF5001"/>
</dbReference>
<feature type="chain" id="PRO_5046214638" evidence="1">
    <location>
        <begin position="24"/>
        <end position="367"/>
    </location>
</feature>
<keyword evidence="4" id="KW-1185">Reference proteome</keyword>
<dbReference type="CDD" id="cd12112">
    <property type="entry name" value="PHP_HisPPase_Chlorobi_like"/>
    <property type="match status" value="1"/>
</dbReference>
<accession>A0ABM8IAJ9</accession>
<dbReference type="Proteomes" id="UP001496674">
    <property type="component" value="Chromosome"/>
</dbReference>
<keyword evidence="1" id="KW-0732">Signal</keyword>
<evidence type="ECO:0000313" key="3">
    <source>
        <dbReference type="EMBL" id="BEG98069.1"/>
    </source>
</evidence>
<protein>
    <submittedName>
        <fullName evidence="3">Histidinol-phosphatase</fullName>
    </submittedName>
</protein>
<gene>
    <name evidence="3" type="ORF">BSYN_03340</name>
</gene>
<evidence type="ECO:0000259" key="2">
    <source>
        <dbReference type="SMART" id="SM00481"/>
    </source>
</evidence>
<proteinExistence type="predicted"/>
<dbReference type="PANTHER" id="PTHR42924:SF3">
    <property type="entry name" value="POLYMERASE_HISTIDINOL PHOSPHATASE N-TERMINAL DOMAIN-CONTAINING PROTEIN"/>
    <property type="match status" value="1"/>
</dbReference>
<dbReference type="InterPro" id="IPR016195">
    <property type="entry name" value="Pol/histidinol_Pase-like"/>
</dbReference>
<reference evidence="3 4" key="1">
    <citation type="submission" date="2023-04" db="EMBL/GenBank/DDBJ databases">
        <title>Draft genome sequence of acteroides sedimenti strain YN3PY1.</title>
        <authorList>
            <person name="Yoshida N."/>
        </authorList>
    </citation>
    <scope>NUCLEOTIDE SEQUENCE [LARGE SCALE GENOMIC DNA]</scope>
    <source>
        <strain evidence="3 4">YN3PY1</strain>
    </source>
</reference>
<evidence type="ECO:0000313" key="4">
    <source>
        <dbReference type="Proteomes" id="UP001496674"/>
    </source>
</evidence>